<dbReference type="RefSeq" id="WP_181873621.1">
    <property type="nucleotide sequence ID" value="NZ_QPJD01000015.1"/>
</dbReference>
<accession>A0A368VQ43</accession>
<dbReference type="EMBL" id="QPJD01000015">
    <property type="protein sequence ID" value="RCW42597.1"/>
    <property type="molecule type" value="Genomic_DNA"/>
</dbReference>
<comment type="caution">
    <text evidence="2">The sequence shown here is derived from an EMBL/GenBank/DDBJ whole genome shotgun (WGS) entry which is preliminary data.</text>
</comment>
<dbReference type="Pfam" id="PF08955">
    <property type="entry name" value="BofC_C"/>
    <property type="match status" value="1"/>
</dbReference>
<dbReference type="Gene3D" id="3.30.70.1740">
    <property type="entry name" value="Bypass-of-forespore C, C-terminal domain"/>
    <property type="match status" value="1"/>
</dbReference>
<gene>
    <name evidence="2" type="ORF">DFP97_11528</name>
</gene>
<dbReference type="AlphaFoldDB" id="A0A368VQ43"/>
<organism evidence="2 3">
    <name type="scientific">Paenibacillus prosopidis</name>
    <dbReference type="NCBI Taxonomy" id="630520"/>
    <lineage>
        <taxon>Bacteria</taxon>
        <taxon>Bacillati</taxon>
        <taxon>Bacillota</taxon>
        <taxon>Bacilli</taxon>
        <taxon>Bacillales</taxon>
        <taxon>Paenibacillaceae</taxon>
        <taxon>Paenibacillus</taxon>
    </lineage>
</organism>
<evidence type="ECO:0000259" key="1">
    <source>
        <dbReference type="Pfam" id="PF08955"/>
    </source>
</evidence>
<sequence>MTEFSLWKNLKKRLRRKRRPLWMLGGILFCLLAGWCAVSYAETVYAETPKPNNNNQSIIKTLQQKQGTLTVKLHQLYVCGEEMRPLGRMMTEQIVQLLLVHPEWNATMDKDQSTILFEERIDDLSEHCKAHAYMGVDKKGNLTLYDGVPKKEKVVRTFFQLDVRYMESSLPQDKLDKLSRGIRISDIDEYNSVLSTYSDYAMEQNEKVMKPTY</sequence>
<proteinExistence type="predicted"/>
<evidence type="ECO:0000313" key="3">
    <source>
        <dbReference type="Proteomes" id="UP000252415"/>
    </source>
</evidence>
<reference evidence="2 3" key="1">
    <citation type="submission" date="2018-07" db="EMBL/GenBank/DDBJ databases">
        <title>Genomic Encyclopedia of Type Strains, Phase III (KMG-III): the genomes of soil and plant-associated and newly described type strains.</title>
        <authorList>
            <person name="Whitman W."/>
        </authorList>
    </citation>
    <scope>NUCLEOTIDE SEQUENCE [LARGE SCALE GENOMIC DNA]</scope>
    <source>
        <strain evidence="2 3">CECT 7506</strain>
    </source>
</reference>
<protein>
    <submittedName>
        <fullName evidence="2">Forespore regulator of the sigma-K checkpoint</fullName>
    </submittedName>
</protein>
<evidence type="ECO:0000313" key="2">
    <source>
        <dbReference type="EMBL" id="RCW42597.1"/>
    </source>
</evidence>
<dbReference type="InterPro" id="IPR015050">
    <property type="entry name" value="BofC_C"/>
</dbReference>
<name>A0A368VQ43_9BACL</name>
<feature type="domain" description="Bypass of forespore C C-terminal" evidence="1">
    <location>
        <begin position="122"/>
        <end position="198"/>
    </location>
</feature>
<keyword evidence="3" id="KW-1185">Reference proteome</keyword>
<dbReference type="Proteomes" id="UP000252415">
    <property type="component" value="Unassembled WGS sequence"/>
</dbReference>
<dbReference type="InterPro" id="IPR038117">
    <property type="entry name" value="BofC_C_sf"/>
</dbReference>